<gene>
    <name evidence="2" type="ORF">QQF64_017379</name>
</gene>
<proteinExistence type="predicted"/>
<sequence length="244" mass="27618">MLVKVKIRSEQKYVKVHSDVKLCDFLDEAFIKFGIMASSRPEAKLYDESGTEVDADGFEEILLPNTSNELTHVPPVSSEESSIEISSIESDDTILLSDDSPTRKRRAEDEAGIMVKKVLQTKPGGDGVIREYNKTKSLSDSSRRKMVNILTADMTEKHSSSPPKNVRELYAQGIIALFPYLRDPYAKLGYEHYYDPQSGQEYLSWKIKNIQRNSAPSETRRCVPPAIVVAHLRREKLHPAQKFS</sequence>
<comment type="caution">
    <text evidence="2">The sequence shown here is derived from an EMBL/GenBank/DDBJ whole genome shotgun (WGS) entry which is preliminary data.</text>
</comment>
<dbReference type="PANTHER" id="PTHR31025:SF29">
    <property type="entry name" value="SI:CH211-196P9.1"/>
    <property type="match status" value="1"/>
</dbReference>
<dbReference type="Proteomes" id="UP001558613">
    <property type="component" value="Unassembled WGS sequence"/>
</dbReference>
<protein>
    <submittedName>
        <fullName evidence="2">Uncharacterized protein</fullName>
    </submittedName>
</protein>
<name>A0ABR3LKZ5_9TELE</name>
<feature type="compositionally biased region" description="Low complexity" evidence="1">
    <location>
        <begin position="77"/>
        <end position="86"/>
    </location>
</feature>
<evidence type="ECO:0000313" key="3">
    <source>
        <dbReference type="Proteomes" id="UP001558613"/>
    </source>
</evidence>
<accession>A0ABR3LKZ5</accession>
<reference evidence="2 3" key="1">
    <citation type="submission" date="2023-09" db="EMBL/GenBank/DDBJ databases">
        <authorList>
            <person name="Wang M."/>
        </authorList>
    </citation>
    <scope>NUCLEOTIDE SEQUENCE [LARGE SCALE GENOMIC DNA]</scope>
    <source>
        <strain evidence="2">GT-2023</strain>
        <tissue evidence="2">Liver</tissue>
    </source>
</reference>
<keyword evidence="3" id="KW-1185">Reference proteome</keyword>
<dbReference type="PANTHER" id="PTHR31025">
    <property type="entry name" value="SI:CH211-196P9.1-RELATED"/>
    <property type="match status" value="1"/>
</dbReference>
<evidence type="ECO:0000313" key="2">
    <source>
        <dbReference type="EMBL" id="KAL1252686.1"/>
    </source>
</evidence>
<organism evidence="2 3">
    <name type="scientific">Cirrhinus molitorella</name>
    <name type="common">mud carp</name>
    <dbReference type="NCBI Taxonomy" id="172907"/>
    <lineage>
        <taxon>Eukaryota</taxon>
        <taxon>Metazoa</taxon>
        <taxon>Chordata</taxon>
        <taxon>Craniata</taxon>
        <taxon>Vertebrata</taxon>
        <taxon>Euteleostomi</taxon>
        <taxon>Actinopterygii</taxon>
        <taxon>Neopterygii</taxon>
        <taxon>Teleostei</taxon>
        <taxon>Ostariophysi</taxon>
        <taxon>Cypriniformes</taxon>
        <taxon>Cyprinidae</taxon>
        <taxon>Labeoninae</taxon>
        <taxon>Labeonini</taxon>
        <taxon>Cirrhinus</taxon>
    </lineage>
</organism>
<evidence type="ECO:0000256" key="1">
    <source>
        <dbReference type="SAM" id="MobiDB-lite"/>
    </source>
</evidence>
<dbReference type="EMBL" id="JAYMGO010000021">
    <property type="protein sequence ID" value="KAL1252686.1"/>
    <property type="molecule type" value="Genomic_DNA"/>
</dbReference>
<feature type="region of interest" description="Disordered" evidence="1">
    <location>
        <begin position="66"/>
        <end position="86"/>
    </location>
</feature>